<sequence>MKKNLLFKSLAVLLLLFSGVGAYAQQVTVSGKVTGSDDGLGIPSVNVRVKGTTSQGTVSDADGNYEIVTSEGATLVFSFIGYTAKEVVVGNQTTINVVLVPESTALEDVVVTAFGVEREKKALGYSMTAVGGEEVSQIKAQNPINSLAGKVAGVVVSPGTFGPGSSTRVIIRGNNSLTGNNQPLYVIDGVPMNDSSFGSSNSDVASEFSRNDYGNGISDINPDDIESISVLKGPNAGALYGSRASNGVILITTKKGTQNRGLGVSVTSNYLSQTPMLLPEFQNQYGQGTNGNPLLTTGASWGGALDGSSQPYYTGENRPYSPQTGNIENFFRTGSSFVNTIAIDGGNEKASARFSYTNTDSKSILPNSGIKKNNFNLRAFTRLTDKFSLDSKVSYSVTEGTNRASLGTEGVVANLYAIPRNIALGDLRDYQNDDLSVRTYNSGASNPYWVLYNDINNDVRERLIGFVKLDYQLTEELSVFARVGGDFTGQKIESVNQYGHWFYGSGRFNYSNNKASEVNSDFLFTYTKKSSGDFGFSANFGGNHRVSKAESMSIYGEGFKIPTQATVASATVLIPDYSFERRKEVSSLYASAQLSYQDIVFLDITGRNDWSSTLPEANRSFFYPSASLSVLLNEVFELDNSFVNLLKARASWAKVGNDTDPFQLDNTFVLNQNGYLGRTTLSRPTTRYDEDLKPEQVGTFELGLEWQMLESRLYGDLTYYDITSKDLIWGVPVAASTGYSFYNTNVGEINNKGFEFLVGGIPIQRANFSWDVSFNIAHNKNSLVEFIEDLESFQFTSTNGGTVSVQATKGGGYGDIYGTTWAKNDAGQLIVNSEGIPTATSDRTLLGNYQPDWVGGLTNSFSYKNFSLRLLIDARIGGEIYSGADAGLDGSGVSSRSLQYRDGGVVLDAVTNTGTPENPVWTQNTETITSQEYFGALGGIAENYLYDQTNIRLREAALTYRVPGGLLENTFLNRASISLVGRNLFFFKKEIENFDPESSYSTTSFAQGVLYYNLPSTRSLGFDINLSF</sequence>
<feature type="domain" description="TonB-dependent receptor plug" evidence="10">
    <location>
        <begin position="121"/>
        <end position="248"/>
    </location>
</feature>
<gene>
    <name evidence="11" type="ORF">SAMN05216290_3425</name>
</gene>
<evidence type="ECO:0000256" key="9">
    <source>
        <dbReference type="SAM" id="SignalP"/>
    </source>
</evidence>
<dbReference type="Pfam" id="PF07715">
    <property type="entry name" value="Plug"/>
    <property type="match status" value="1"/>
</dbReference>
<dbReference type="InterPro" id="IPR023997">
    <property type="entry name" value="TonB-dep_OMP_SusC/RagA_CS"/>
</dbReference>
<feature type="signal peptide" evidence="9">
    <location>
        <begin position="1"/>
        <end position="24"/>
    </location>
</feature>
<keyword evidence="12" id="KW-1185">Reference proteome</keyword>
<dbReference type="Proteomes" id="UP000199437">
    <property type="component" value="Unassembled WGS sequence"/>
</dbReference>
<dbReference type="GO" id="GO:0015344">
    <property type="term" value="F:siderophore uptake transmembrane transporter activity"/>
    <property type="evidence" value="ECO:0007669"/>
    <property type="project" value="TreeGrafter"/>
</dbReference>
<evidence type="ECO:0000313" key="12">
    <source>
        <dbReference type="Proteomes" id="UP000199437"/>
    </source>
</evidence>
<dbReference type="EMBL" id="FOIR01000003">
    <property type="protein sequence ID" value="SEW38483.1"/>
    <property type="molecule type" value="Genomic_DNA"/>
</dbReference>
<keyword evidence="6 8" id="KW-0472">Membrane</keyword>
<evidence type="ECO:0000259" key="10">
    <source>
        <dbReference type="Pfam" id="PF07715"/>
    </source>
</evidence>
<evidence type="ECO:0000256" key="1">
    <source>
        <dbReference type="ARBA" id="ARBA00004571"/>
    </source>
</evidence>
<proteinExistence type="inferred from homology"/>
<dbReference type="Gene3D" id="2.170.130.10">
    <property type="entry name" value="TonB-dependent receptor, plug domain"/>
    <property type="match status" value="1"/>
</dbReference>
<dbReference type="GeneID" id="99988101"/>
<dbReference type="InterPro" id="IPR023996">
    <property type="entry name" value="TonB-dep_OMP_SusC/RagA"/>
</dbReference>
<evidence type="ECO:0000256" key="5">
    <source>
        <dbReference type="ARBA" id="ARBA00022729"/>
    </source>
</evidence>
<dbReference type="SUPFAM" id="SSF49464">
    <property type="entry name" value="Carboxypeptidase regulatory domain-like"/>
    <property type="match status" value="1"/>
</dbReference>
<dbReference type="RefSeq" id="WP_090260126.1">
    <property type="nucleotide sequence ID" value="NZ_FOIR01000003.1"/>
</dbReference>
<dbReference type="InterPro" id="IPR012910">
    <property type="entry name" value="Plug_dom"/>
</dbReference>
<evidence type="ECO:0000256" key="6">
    <source>
        <dbReference type="ARBA" id="ARBA00023136"/>
    </source>
</evidence>
<dbReference type="PANTHER" id="PTHR30069">
    <property type="entry name" value="TONB-DEPENDENT OUTER MEMBRANE RECEPTOR"/>
    <property type="match status" value="1"/>
</dbReference>
<dbReference type="NCBIfam" id="TIGR04057">
    <property type="entry name" value="SusC_RagA_signa"/>
    <property type="match status" value="1"/>
</dbReference>
<comment type="subcellular location">
    <subcellularLocation>
        <location evidence="1 8">Cell outer membrane</location>
        <topology evidence="1 8">Multi-pass membrane protein</topology>
    </subcellularLocation>
</comment>
<dbReference type="PANTHER" id="PTHR30069:SF29">
    <property type="entry name" value="HEMOGLOBIN AND HEMOGLOBIN-HAPTOGLOBIN-BINDING PROTEIN 1-RELATED"/>
    <property type="match status" value="1"/>
</dbReference>
<evidence type="ECO:0000313" key="11">
    <source>
        <dbReference type="EMBL" id="SEW38483.1"/>
    </source>
</evidence>
<dbReference type="SUPFAM" id="SSF56935">
    <property type="entry name" value="Porins"/>
    <property type="match status" value="1"/>
</dbReference>
<dbReference type="PROSITE" id="PS52016">
    <property type="entry name" value="TONB_DEPENDENT_REC_3"/>
    <property type="match status" value="1"/>
</dbReference>
<dbReference type="Pfam" id="PF13715">
    <property type="entry name" value="CarbopepD_reg_2"/>
    <property type="match status" value="1"/>
</dbReference>
<dbReference type="GO" id="GO:0044718">
    <property type="term" value="P:siderophore transmembrane transport"/>
    <property type="evidence" value="ECO:0007669"/>
    <property type="project" value="TreeGrafter"/>
</dbReference>
<keyword evidence="2 8" id="KW-0813">Transport</keyword>
<comment type="similarity">
    <text evidence="8">Belongs to the TonB-dependent receptor family.</text>
</comment>
<dbReference type="InterPro" id="IPR037066">
    <property type="entry name" value="Plug_dom_sf"/>
</dbReference>
<keyword evidence="7 8" id="KW-0998">Cell outer membrane</keyword>
<evidence type="ECO:0000256" key="3">
    <source>
        <dbReference type="ARBA" id="ARBA00022452"/>
    </source>
</evidence>
<evidence type="ECO:0000256" key="8">
    <source>
        <dbReference type="PROSITE-ProRule" id="PRU01360"/>
    </source>
</evidence>
<dbReference type="AlphaFoldDB" id="A0A1I0RCC2"/>
<dbReference type="InterPro" id="IPR008969">
    <property type="entry name" value="CarboxyPept-like_regulatory"/>
</dbReference>
<dbReference type="STRING" id="1267423.SAMN05216290_3425"/>
<dbReference type="Gene3D" id="2.60.40.1120">
    <property type="entry name" value="Carboxypeptidase-like, regulatory domain"/>
    <property type="match status" value="1"/>
</dbReference>
<keyword evidence="4 8" id="KW-0812">Transmembrane</keyword>
<name>A0A1I0RCC2_9BACT</name>
<accession>A0A1I0RCC2</accession>
<keyword evidence="3 8" id="KW-1134">Transmembrane beta strand</keyword>
<dbReference type="InterPro" id="IPR039426">
    <property type="entry name" value="TonB-dep_rcpt-like"/>
</dbReference>
<evidence type="ECO:0000256" key="7">
    <source>
        <dbReference type="ARBA" id="ARBA00023237"/>
    </source>
</evidence>
<organism evidence="11 12">
    <name type="scientific">Roseivirga pacifica</name>
    <dbReference type="NCBI Taxonomy" id="1267423"/>
    <lineage>
        <taxon>Bacteria</taxon>
        <taxon>Pseudomonadati</taxon>
        <taxon>Bacteroidota</taxon>
        <taxon>Cytophagia</taxon>
        <taxon>Cytophagales</taxon>
        <taxon>Roseivirgaceae</taxon>
        <taxon>Roseivirga</taxon>
    </lineage>
</organism>
<dbReference type="Gene3D" id="2.40.170.20">
    <property type="entry name" value="TonB-dependent receptor, beta-barrel domain"/>
    <property type="match status" value="1"/>
</dbReference>
<dbReference type="NCBIfam" id="TIGR04056">
    <property type="entry name" value="OMP_RagA_SusC"/>
    <property type="match status" value="1"/>
</dbReference>
<feature type="chain" id="PRO_5011715509" evidence="9">
    <location>
        <begin position="25"/>
        <end position="1028"/>
    </location>
</feature>
<evidence type="ECO:0000256" key="4">
    <source>
        <dbReference type="ARBA" id="ARBA00022692"/>
    </source>
</evidence>
<evidence type="ECO:0000256" key="2">
    <source>
        <dbReference type="ARBA" id="ARBA00022448"/>
    </source>
</evidence>
<dbReference type="InterPro" id="IPR036942">
    <property type="entry name" value="Beta-barrel_TonB_sf"/>
</dbReference>
<dbReference type="GO" id="GO:0009279">
    <property type="term" value="C:cell outer membrane"/>
    <property type="evidence" value="ECO:0007669"/>
    <property type="project" value="UniProtKB-SubCell"/>
</dbReference>
<reference evidence="12" key="1">
    <citation type="submission" date="2016-10" db="EMBL/GenBank/DDBJ databases">
        <authorList>
            <person name="Varghese N."/>
            <person name="Submissions S."/>
        </authorList>
    </citation>
    <scope>NUCLEOTIDE SEQUENCE [LARGE SCALE GENOMIC DNA]</scope>
    <source>
        <strain evidence="12">CGMCC 1.12402</strain>
    </source>
</reference>
<dbReference type="OrthoDB" id="9768177at2"/>
<keyword evidence="5 9" id="KW-0732">Signal</keyword>
<protein>
    <submittedName>
        <fullName evidence="11">TonB-linked outer membrane protein, SusC/RagA family</fullName>
    </submittedName>
</protein>